<dbReference type="Pfam" id="PF00226">
    <property type="entry name" value="DnaJ"/>
    <property type="match status" value="1"/>
</dbReference>
<name>A0A1Y2AZS3_9TREE</name>
<feature type="region of interest" description="Disordered" evidence="2">
    <location>
        <begin position="27"/>
        <end position="65"/>
    </location>
</feature>
<protein>
    <recommendedName>
        <fullName evidence="3">J domain-containing protein</fullName>
    </recommendedName>
</protein>
<dbReference type="InParanoid" id="A0A1Y2AZS3"/>
<dbReference type="InterPro" id="IPR001623">
    <property type="entry name" value="DnaJ_domain"/>
</dbReference>
<dbReference type="EMBL" id="MCFC01000036">
    <property type="protein sequence ID" value="ORY27800.1"/>
    <property type="molecule type" value="Genomic_DNA"/>
</dbReference>
<keyword evidence="5" id="KW-1185">Reference proteome</keyword>
<dbReference type="GO" id="GO:0051082">
    <property type="term" value="F:unfolded protein binding"/>
    <property type="evidence" value="ECO:0007669"/>
    <property type="project" value="TreeGrafter"/>
</dbReference>
<evidence type="ECO:0000256" key="1">
    <source>
        <dbReference type="ARBA" id="ARBA00023186"/>
    </source>
</evidence>
<dbReference type="SMART" id="SM00271">
    <property type="entry name" value="DnaJ"/>
    <property type="match status" value="1"/>
</dbReference>
<proteinExistence type="predicted"/>
<evidence type="ECO:0000313" key="4">
    <source>
        <dbReference type="EMBL" id="ORY27800.1"/>
    </source>
</evidence>
<evidence type="ECO:0000313" key="5">
    <source>
        <dbReference type="Proteomes" id="UP000193986"/>
    </source>
</evidence>
<organism evidence="4 5">
    <name type="scientific">Naematelia encephala</name>
    <dbReference type="NCBI Taxonomy" id="71784"/>
    <lineage>
        <taxon>Eukaryota</taxon>
        <taxon>Fungi</taxon>
        <taxon>Dikarya</taxon>
        <taxon>Basidiomycota</taxon>
        <taxon>Agaricomycotina</taxon>
        <taxon>Tremellomycetes</taxon>
        <taxon>Tremellales</taxon>
        <taxon>Naemateliaceae</taxon>
        <taxon>Naematelia</taxon>
    </lineage>
</organism>
<reference evidence="4 5" key="1">
    <citation type="submission" date="2016-07" db="EMBL/GenBank/DDBJ databases">
        <title>Pervasive Adenine N6-methylation of Active Genes in Fungi.</title>
        <authorList>
            <consortium name="DOE Joint Genome Institute"/>
            <person name="Mondo S.J."/>
            <person name="Dannebaum R.O."/>
            <person name="Kuo R.C."/>
            <person name="Labutti K."/>
            <person name="Haridas S."/>
            <person name="Kuo A."/>
            <person name="Salamov A."/>
            <person name="Ahrendt S.R."/>
            <person name="Lipzen A."/>
            <person name="Sullivan W."/>
            <person name="Andreopoulos W.B."/>
            <person name="Clum A."/>
            <person name="Lindquist E."/>
            <person name="Daum C."/>
            <person name="Ramamoorthy G.K."/>
            <person name="Gryganskyi A."/>
            <person name="Culley D."/>
            <person name="Magnuson J.K."/>
            <person name="James T.Y."/>
            <person name="O'Malley M.A."/>
            <person name="Stajich J.E."/>
            <person name="Spatafora J.W."/>
            <person name="Visel A."/>
            <person name="Grigoriev I.V."/>
        </authorList>
    </citation>
    <scope>NUCLEOTIDE SEQUENCE [LARGE SCALE GENOMIC DNA]</scope>
    <source>
        <strain evidence="4 5">68-887.2</strain>
    </source>
</reference>
<dbReference type="Proteomes" id="UP000193986">
    <property type="component" value="Unassembled WGS sequence"/>
</dbReference>
<dbReference type="AlphaFoldDB" id="A0A1Y2AZS3"/>
<dbReference type="PANTHER" id="PTHR43096:SF52">
    <property type="entry name" value="DNAJ HOMOLOG 1, MITOCHONDRIAL-RELATED"/>
    <property type="match status" value="1"/>
</dbReference>
<dbReference type="GO" id="GO:0042026">
    <property type="term" value="P:protein refolding"/>
    <property type="evidence" value="ECO:0007669"/>
    <property type="project" value="TreeGrafter"/>
</dbReference>
<keyword evidence="1" id="KW-0143">Chaperone</keyword>
<dbReference type="PANTHER" id="PTHR43096">
    <property type="entry name" value="DNAJ HOMOLOG 1, MITOCHONDRIAL-RELATED"/>
    <property type="match status" value="1"/>
</dbReference>
<dbReference type="OrthoDB" id="445556at2759"/>
<sequence length="275" mass="31056">MLWRVSRCSAYCTTKTMGYRRYAQPAFAEESSSSDASPSIRSRKGKERDSGYRFPTIGKRGGPPNPYEILDLPESASEKDIKQQYYRLALILHPDSTHPSSSTDHFADLNRAYTLLSSPSSRKLYQQTGHGWSQAGPATAQDLADAFMKAELMRRARGGAARHQRRYSEAGSGAFFDAEPLQGDGEPRYMSNPSFLSVTIVFSTVMAWVQYHRWKMEADTHKEVLDTAHLNAASNLAHARQEAISVGHQRREQIRRKVREQQVIQELDELQGKTD</sequence>
<accession>A0A1Y2AZS3</accession>
<dbReference type="SUPFAM" id="SSF46565">
    <property type="entry name" value="Chaperone J-domain"/>
    <property type="match status" value="1"/>
</dbReference>
<dbReference type="Gene3D" id="1.10.287.110">
    <property type="entry name" value="DnaJ domain"/>
    <property type="match status" value="1"/>
</dbReference>
<dbReference type="PROSITE" id="PS50076">
    <property type="entry name" value="DNAJ_2"/>
    <property type="match status" value="1"/>
</dbReference>
<comment type="caution">
    <text evidence="4">The sequence shown here is derived from an EMBL/GenBank/DDBJ whole genome shotgun (WGS) entry which is preliminary data.</text>
</comment>
<feature type="domain" description="J" evidence="3">
    <location>
        <begin position="65"/>
        <end position="129"/>
    </location>
</feature>
<dbReference type="InterPro" id="IPR036869">
    <property type="entry name" value="J_dom_sf"/>
</dbReference>
<gene>
    <name evidence="4" type="ORF">BCR39DRAFT_537331</name>
</gene>
<evidence type="ECO:0000259" key="3">
    <source>
        <dbReference type="PROSITE" id="PS50076"/>
    </source>
</evidence>
<evidence type="ECO:0000256" key="2">
    <source>
        <dbReference type="SAM" id="MobiDB-lite"/>
    </source>
</evidence>
<dbReference type="PRINTS" id="PR00625">
    <property type="entry name" value="JDOMAIN"/>
</dbReference>
<dbReference type="GO" id="GO:0005737">
    <property type="term" value="C:cytoplasm"/>
    <property type="evidence" value="ECO:0007669"/>
    <property type="project" value="TreeGrafter"/>
</dbReference>
<dbReference type="CDD" id="cd06257">
    <property type="entry name" value="DnaJ"/>
    <property type="match status" value="1"/>
</dbReference>
<dbReference type="STRING" id="71784.A0A1Y2AZS3"/>
<feature type="compositionally biased region" description="Low complexity" evidence="2">
    <location>
        <begin position="31"/>
        <end position="40"/>
    </location>
</feature>